<name>A0AAV4JII2_9GAST</name>
<keyword evidence="1" id="KW-0548">Nucleotidyltransferase</keyword>
<evidence type="ECO:0000313" key="1">
    <source>
        <dbReference type="EMBL" id="GFS21518.1"/>
    </source>
</evidence>
<comment type="caution">
    <text evidence="1">The sequence shown here is derived from an EMBL/GenBank/DDBJ whole genome shotgun (WGS) entry which is preliminary data.</text>
</comment>
<sequence length="291" mass="32281">MDKSTSIQPEKRPRVVLGGKRGAGSVFSPLATQRIYLIVESVGGGESVSDLSPFRPHREIMGILGGECKISKTKRGVMLEVARKSDEEKLTKMKELGGIKVKLARDTYLNTSRGVINHKDLRGSKEEEFVECIPDVISARRIEIKRGEERIKMNTYVLTFDSPTPPSEVKAGYLPVKVRPYVPTPMRCFRCHRFGHGRDRCRRNIDLCVKCGEPGCDRSYKCLNCKGDHPASSKNCPKYLGEQAILRYRAHNGGTFGQARAAVVVEVAEIVRTGCVGRTCPEGDGPRDSTK</sequence>
<accession>A0AAV4JII2</accession>
<reference evidence="1 2" key="1">
    <citation type="journal article" date="2021" name="Elife">
        <title>Chloroplast acquisition without the gene transfer in kleptoplastic sea slugs, Plakobranchus ocellatus.</title>
        <authorList>
            <person name="Maeda T."/>
            <person name="Takahashi S."/>
            <person name="Yoshida T."/>
            <person name="Shimamura S."/>
            <person name="Takaki Y."/>
            <person name="Nagai Y."/>
            <person name="Toyoda A."/>
            <person name="Suzuki Y."/>
            <person name="Arimoto A."/>
            <person name="Ishii H."/>
            <person name="Satoh N."/>
            <person name="Nishiyama T."/>
            <person name="Hasebe M."/>
            <person name="Maruyama T."/>
            <person name="Minagawa J."/>
            <person name="Obokata J."/>
            <person name="Shigenobu S."/>
        </authorList>
    </citation>
    <scope>NUCLEOTIDE SEQUENCE [LARGE SCALE GENOMIC DNA]</scope>
</reference>
<dbReference type="AlphaFoldDB" id="A0AAV4JII2"/>
<organism evidence="1 2">
    <name type="scientific">Elysia marginata</name>
    <dbReference type="NCBI Taxonomy" id="1093978"/>
    <lineage>
        <taxon>Eukaryota</taxon>
        <taxon>Metazoa</taxon>
        <taxon>Spiralia</taxon>
        <taxon>Lophotrochozoa</taxon>
        <taxon>Mollusca</taxon>
        <taxon>Gastropoda</taxon>
        <taxon>Heterobranchia</taxon>
        <taxon>Euthyneura</taxon>
        <taxon>Panpulmonata</taxon>
        <taxon>Sacoglossa</taxon>
        <taxon>Placobranchoidea</taxon>
        <taxon>Plakobranchidae</taxon>
        <taxon>Elysia</taxon>
    </lineage>
</organism>
<keyword evidence="1" id="KW-0695">RNA-directed DNA polymerase</keyword>
<proteinExistence type="predicted"/>
<gene>
    <name evidence="1" type="ORF">ElyMa_005084800</name>
</gene>
<dbReference type="GO" id="GO:0003964">
    <property type="term" value="F:RNA-directed DNA polymerase activity"/>
    <property type="evidence" value="ECO:0007669"/>
    <property type="project" value="UniProtKB-KW"/>
</dbReference>
<keyword evidence="1" id="KW-0808">Transferase</keyword>
<dbReference type="Proteomes" id="UP000762676">
    <property type="component" value="Unassembled WGS sequence"/>
</dbReference>
<dbReference type="EMBL" id="BMAT01010168">
    <property type="protein sequence ID" value="GFS21518.1"/>
    <property type="molecule type" value="Genomic_DNA"/>
</dbReference>
<evidence type="ECO:0000313" key="2">
    <source>
        <dbReference type="Proteomes" id="UP000762676"/>
    </source>
</evidence>
<keyword evidence="2" id="KW-1185">Reference proteome</keyword>
<protein>
    <submittedName>
        <fullName evidence="1">RNA-directed DNA polymerase from mobile element jockey</fullName>
    </submittedName>
</protein>